<evidence type="ECO:0000256" key="5">
    <source>
        <dbReference type="ARBA" id="ARBA00022925"/>
    </source>
</evidence>
<keyword evidence="19" id="KW-1185">Reference proteome</keyword>
<dbReference type="InterPro" id="IPR001760">
    <property type="entry name" value="Opsin"/>
</dbReference>
<dbReference type="InterPro" id="IPR000276">
    <property type="entry name" value="GPCR_Rhodpsn"/>
</dbReference>
<dbReference type="Gene3D" id="1.20.1070.10">
    <property type="entry name" value="Rhodopsin 7-helix transmembrane proteins"/>
    <property type="match status" value="1"/>
</dbReference>
<comment type="caution">
    <text evidence="15">Lacks conserved residue(s) required for the propagation of feature annotation.</text>
</comment>
<sequence>MTTAIATTAASISNTTHIYDTYDLFIHPHWKQFPLVPVIWHYAIGVFITFVGISGTFGNLLVIYIFGTTKNLRTPSNMFVVNLALSDLTFSAVNGFPLLTISAFNRRWIFGKVACELYGLVGAIFGLMSINTMAAIAMDRYNVIARPIQASRSLSYRKAFMMIVLVWIWSITWSIPPLFGWGAYIPEGFQTSCTFDYLTRNDYFRSYIMCLYICGFALPLSIILYSYFFIYRAVAVHEKEMGKMAKKLNAEIRQGQAAQKAEIKTAKIAMTIIMTYLLSWTPYATIALIAQFGPAEWVTPYVSELPVMFAKASAMHNPIIYALSHPRFREVLNKRFPWLLCCCSYTQRESASVVESKSKVSRMDSVNSNCVGGAVSNMSEVSDLSDSVYTSNVGDGGGRHVSMKMRGMQEQQGENPENNGALIRDILQAFVGVVNSQGQRQVPVYIPPGYLQQYAAGQAPGAAGQAPSAAAQQAIYAISQGAVPADVLPNPPQVPAAAPAPVAAAPAPVAAAPAPVAAAPAPVPAAPAPVAAAPAPVPAAPATSSVPPPAPTTPKAEPAVPAEVAAPDGAQVTTQAEVNAHDNQAYQED</sequence>
<keyword evidence="10" id="KW-0564">Palmitate</keyword>
<evidence type="ECO:0000313" key="18">
    <source>
        <dbReference type="EMBL" id="KAK7111806.1"/>
    </source>
</evidence>
<dbReference type="PANTHER" id="PTHR24240">
    <property type="entry name" value="OPSIN"/>
    <property type="match status" value="1"/>
</dbReference>
<feature type="transmembrane region" description="Helical" evidence="15">
    <location>
        <begin position="39"/>
        <end position="67"/>
    </location>
</feature>
<keyword evidence="9 15" id="KW-0472">Membrane</keyword>
<evidence type="ECO:0000256" key="4">
    <source>
        <dbReference type="ARBA" id="ARBA00022692"/>
    </source>
</evidence>
<comment type="similarity">
    <text evidence="15">Belongs to the G-protein coupled receptor 1 family. Opsin subfamily.</text>
</comment>
<protein>
    <recommendedName>
        <fullName evidence="17">G-protein coupled receptors family 1 profile domain-containing protein</fullName>
    </recommendedName>
</protein>
<keyword evidence="5 15" id="KW-0681">Retinal protein</keyword>
<evidence type="ECO:0000256" key="1">
    <source>
        <dbReference type="ARBA" id="ARBA00004141"/>
    </source>
</evidence>
<evidence type="ECO:0000256" key="9">
    <source>
        <dbReference type="ARBA" id="ARBA00023136"/>
    </source>
</evidence>
<keyword evidence="7 15" id="KW-0157">Chromophore</keyword>
<keyword evidence="12 15" id="KW-0675">Receptor</keyword>
<evidence type="ECO:0000256" key="11">
    <source>
        <dbReference type="ARBA" id="ARBA00023157"/>
    </source>
</evidence>
<dbReference type="GO" id="GO:0009881">
    <property type="term" value="F:photoreceptor activity"/>
    <property type="evidence" value="ECO:0007669"/>
    <property type="project" value="UniProtKB-KW"/>
</dbReference>
<evidence type="ECO:0000256" key="10">
    <source>
        <dbReference type="ARBA" id="ARBA00023139"/>
    </source>
</evidence>
<keyword evidence="14" id="KW-0449">Lipoprotein</keyword>
<dbReference type="GO" id="GO:0007601">
    <property type="term" value="P:visual perception"/>
    <property type="evidence" value="ECO:0007669"/>
    <property type="project" value="InterPro"/>
</dbReference>
<feature type="region of interest" description="Disordered" evidence="16">
    <location>
        <begin position="520"/>
        <end position="571"/>
    </location>
</feature>
<dbReference type="SMART" id="SM01381">
    <property type="entry name" value="7TM_GPCR_Srsx"/>
    <property type="match status" value="1"/>
</dbReference>
<reference evidence="18 19" key="1">
    <citation type="submission" date="2024-02" db="EMBL/GenBank/DDBJ databases">
        <title>Chromosome-scale genome assembly of the rough periwinkle Littorina saxatilis.</title>
        <authorList>
            <person name="De Jode A."/>
            <person name="Faria R."/>
            <person name="Formenti G."/>
            <person name="Sims Y."/>
            <person name="Smith T.P."/>
            <person name="Tracey A."/>
            <person name="Wood J.M.D."/>
            <person name="Zagrodzka Z.B."/>
            <person name="Johannesson K."/>
            <person name="Butlin R.K."/>
            <person name="Leder E.H."/>
        </authorList>
    </citation>
    <scope>NUCLEOTIDE SEQUENCE [LARGE SCALE GENOMIC DNA]</scope>
    <source>
        <strain evidence="18">Snail1</strain>
        <tissue evidence="18">Muscle</tissue>
    </source>
</reference>
<feature type="compositionally biased region" description="Low complexity" evidence="16">
    <location>
        <begin position="528"/>
        <end position="545"/>
    </location>
</feature>
<evidence type="ECO:0000256" key="6">
    <source>
        <dbReference type="ARBA" id="ARBA00022989"/>
    </source>
</evidence>
<evidence type="ECO:0000313" key="19">
    <source>
        <dbReference type="Proteomes" id="UP001374579"/>
    </source>
</evidence>
<dbReference type="PRINTS" id="PR00238">
    <property type="entry name" value="OPSIN"/>
</dbReference>
<keyword evidence="6 15" id="KW-1133">Transmembrane helix</keyword>
<dbReference type="GO" id="GO:0016020">
    <property type="term" value="C:membrane"/>
    <property type="evidence" value="ECO:0007669"/>
    <property type="project" value="UniProtKB-SubCell"/>
</dbReference>
<comment type="caution">
    <text evidence="18">The sequence shown here is derived from an EMBL/GenBank/DDBJ whole genome shotgun (WGS) entry which is preliminary data.</text>
</comment>
<dbReference type="Proteomes" id="UP001374579">
    <property type="component" value="Unassembled WGS sequence"/>
</dbReference>
<evidence type="ECO:0000256" key="14">
    <source>
        <dbReference type="ARBA" id="ARBA00023288"/>
    </source>
</evidence>
<dbReference type="AlphaFoldDB" id="A0AAN9BSQ0"/>
<name>A0AAN9BSQ0_9CAEN</name>
<dbReference type="InterPro" id="IPR027430">
    <property type="entry name" value="Retinal_BS"/>
</dbReference>
<dbReference type="PROSITE" id="PS00237">
    <property type="entry name" value="G_PROTEIN_RECEP_F1_1"/>
    <property type="match status" value="1"/>
</dbReference>
<dbReference type="GO" id="GO:0007602">
    <property type="term" value="P:phototransduction"/>
    <property type="evidence" value="ECO:0007669"/>
    <property type="project" value="UniProtKB-KW"/>
</dbReference>
<accession>A0AAN9BSQ0</accession>
<comment type="subcellular location">
    <subcellularLocation>
        <location evidence="1 15">Membrane</location>
        <topology evidence="1 15">Multi-pass membrane protein</topology>
    </subcellularLocation>
</comment>
<feature type="transmembrane region" description="Helical" evidence="15">
    <location>
        <begin position="117"/>
        <end position="138"/>
    </location>
</feature>
<dbReference type="PROSITE" id="PS00238">
    <property type="entry name" value="OPSIN"/>
    <property type="match status" value="1"/>
</dbReference>
<feature type="transmembrane region" description="Helical" evidence="15">
    <location>
        <begin position="159"/>
        <end position="184"/>
    </location>
</feature>
<feature type="transmembrane region" description="Helical" evidence="15">
    <location>
        <begin position="204"/>
        <end position="231"/>
    </location>
</feature>
<gene>
    <name evidence="18" type="ORF">V1264_011380</name>
</gene>
<keyword evidence="13 15" id="KW-0807">Transducer</keyword>
<evidence type="ECO:0000256" key="3">
    <source>
        <dbReference type="ARBA" id="ARBA00022606"/>
    </source>
</evidence>
<dbReference type="CDD" id="cd15337">
    <property type="entry name" value="7tmA_Opsin_Gq_invertebrates"/>
    <property type="match status" value="1"/>
</dbReference>
<evidence type="ECO:0000259" key="17">
    <source>
        <dbReference type="PROSITE" id="PS50262"/>
    </source>
</evidence>
<feature type="domain" description="G-protein coupled receptors family 1 profile" evidence="17">
    <location>
        <begin position="58"/>
        <end position="321"/>
    </location>
</feature>
<evidence type="ECO:0000256" key="15">
    <source>
        <dbReference type="RuleBase" id="RU004951"/>
    </source>
</evidence>
<keyword evidence="3 15" id="KW-0716">Sensory transduction</keyword>
<dbReference type="SUPFAM" id="SSF81321">
    <property type="entry name" value="Family A G protein-coupled receptor-like"/>
    <property type="match status" value="1"/>
</dbReference>
<evidence type="ECO:0000256" key="2">
    <source>
        <dbReference type="ARBA" id="ARBA00022543"/>
    </source>
</evidence>
<dbReference type="PRINTS" id="PR00237">
    <property type="entry name" value="GPCRRHODOPSN"/>
</dbReference>
<dbReference type="InterPro" id="IPR050125">
    <property type="entry name" value="GPCR_opsins"/>
</dbReference>
<evidence type="ECO:0000256" key="16">
    <source>
        <dbReference type="SAM" id="MobiDB-lite"/>
    </source>
</evidence>
<feature type="compositionally biased region" description="Low complexity" evidence="16">
    <location>
        <begin position="553"/>
        <end position="567"/>
    </location>
</feature>
<organism evidence="18 19">
    <name type="scientific">Littorina saxatilis</name>
    <dbReference type="NCBI Taxonomy" id="31220"/>
    <lineage>
        <taxon>Eukaryota</taxon>
        <taxon>Metazoa</taxon>
        <taxon>Spiralia</taxon>
        <taxon>Lophotrochozoa</taxon>
        <taxon>Mollusca</taxon>
        <taxon>Gastropoda</taxon>
        <taxon>Caenogastropoda</taxon>
        <taxon>Littorinimorpha</taxon>
        <taxon>Littorinoidea</taxon>
        <taxon>Littorinidae</taxon>
        <taxon>Littorina</taxon>
    </lineage>
</organism>
<keyword evidence="4 15" id="KW-0812">Transmembrane</keyword>
<dbReference type="FunFam" id="1.20.1070.10:FF:000044">
    <property type="entry name" value="Opsin, ultraviolet-sensitive"/>
    <property type="match status" value="1"/>
</dbReference>
<evidence type="ECO:0000256" key="8">
    <source>
        <dbReference type="ARBA" id="ARBA00023040"/>
    </source>
</evidence>
<evidence type="ECO:0000256" key="13">
    <source>
        <dbReference type="ARBA" id="ARBA00023224"/>
    </source>
</evidence>
<dbReference type="GO" id="GO:0004930">
    <property type="term" value="F:G protein-coupled receptor activity"/>
    <property type="evidence" value="ECO:0007669"/>
    <property type="project" value="UniProtKB-KW"/>
</dbReference>
<feature type="transmembrane region" description="Helical" evidence="15">
    <location>
        <begin position="79"/>
        <end position="105"/>
    </location>
</feature>
<dbReference type="InterPro" id="IPR017452">
    <property type="entry name" value="GPCR_Rhodpsn_7TM"/>
</dbReference>
<dbReference type="Pfam" id="PF00001">
    <property type="entry name" value="7tm_1"/>
    <property type="match status" value="1"/>
</dbReference>
<keyword evidence="8 15" id="KW-0297">G-protein coupled receptor</keyword>
<evidence type="ECO:0000256" key="7">
    <source>
        <dbReference type="ARBA" id="ARBA00022991"/>
    </source>
</evidence>
<keyword evidence="2 15" id="KW-0600">Photoreceptor protein</keyword>
<proteinExistence type="inferred from homology"/>
<dbReference type="EMBL" id="JBAMIC010000002">
    <property type="protein sequence ID" value="KAK7111806.1"/>
    <property type="molecule type" value="Genomic_DNA"/>
</dbReference>
<feature type="transmembrane region" description="Helical" evidence="15">
    <location>
        <begin position="268"/>
        <end position="290"/>
    </location>
</feature>
<dbReference type="PROSITE" id="PS50262">
    <property type="entry name" value="G_PROTEIN_RECEP_F1_2"/>
    <property type="match status" value="1"/>
</dbReference>
<evidence type="ECO:0000256" key="12">
    <source>
        <dbReference type="ARBA" id="ARBA00023170"/>
    </source>
</evidence>
<keyword evidence="11" id="KW-1015">Disulfide bond</keyword>